<dbReference type="HOGENOM" id="CLU_2368629_0_0_9"/>
<dbReference type="Proteomes" id="UP000004097">
    <property type="component" value="Unassembled WGS sequence"/>
</dbReference>
<protein>
    <submittedName>
        <fullName evidence="1">Uncharacterized protein</fullName>
    </submittedName>
</protein>
<dbReference type="STRING" id="706433.HMPREF9430_01282"/>
<keyword evidence="2" id="KW-1185">Reference proteome</keyword>
<dbReference type="RefSeq" id="WP_006526099.1">
    <property type="nucleotide sequence ID" value="NZ_GL637664.1"/>
</dbReference>
<dbReference type="OrthoDB" id="1654860at2"/>
<sequence>MNKYQEALDYLTVSLQVFDETVDDKPYRDELDSKRETARKELQGLVDKATPKKPIHKANGIIVCPKCYRTTANTVSPVYCCCLCGQRLDWSEENENAR</sequence>
<name>E7MP11_9FIRM</name>
<dbReference type="AlphaFoldDB" id="E7MP11"/>
<organism evidence="1 2">
    <name type="scientific">Solobacterium moorei F0204</name>
    <dbReference type="NCBI Taxonomy" id="706433"/>
    <lineage>
        <taxon>Bacteria</taxon>
        <taxon>Bacillati</taxon>
        <taxon>Bacillota</taxon>
        <taxon>Erysipelotrichia</taxon>
        <taxon>Erysipelotrichales</taxon>
        <taxon>Erysipelotrichaceae</taxon>
        <taxon>Solobacterium</taxon>
    </lineage>
</organism>
<proteinExistence type="predicted"/>
<evidence type="ECO:0000313" key="1">
    <source>
        <dbReference type="EMBL" id="EFW24192.1"/>
    </source>
</evidence>
<comment type="caution">
    <text evidence="1">The sequence shown here is derived from an EMBL/GenBank/DDBJ whole genome shotgun (WGS) entry which is preliminary data.</text>
</comment>
<reference evidence="1 2" key="1">
    <citation type="submission" date="2010-08" db="EMBL/GenBank/DDBJ databases">
        <authorList>
            <person name="Weinstock G."/>
            <person name="Sodergren E."/>
            <person name="Clifton S."/>
            <person name="Fulton L."/>
            <person name="Fulton B."/>
            <person name="Courtney L."/>
            <person name="Fronick C."/>
            <person name="Harrison M."/>
            <person name="Strong C."/>
            <person name="Farmer C."/>
            <person name="Delahaunty K."/>
            <person name="Markovic C."/>
            <person name="Hall O."/>
            <person name="Minx P."/>
            <person name="Tomlinson C."/>
            <person name="Mitreva M."/>
            <person name="Hou S."/>
            <person name="Chen J."/>
            <person name="Wollam A."/>
            <person name="Pepin K.H."/>
            <person name="Johnson M."/>
            <person name="Bhonagiri V."/>
            <person name="Zhang X."/>
            <person name="Suruliraj S."/>
            <person name="Warren W."/>
            <person name="Chinwalla A."/>
            <person name="Mardis E.R."/>
            <person name="Wilson R.K."/>
        </authorList>
    </citation>
    <scope>NUCLEOTIDE SEQUENCE [LARGE SCALE GENOMIC DNA]</scope>
    <source>
        <strain evidence="1 2">F0204</strain>
    </source>
</reference>
<gene>
    <name evidence="1" type="ORF">HMPREF9430_01282</name>
</gene>
<evidence type="ECO:0000313" key="2">
    <source>
        <dbReference type="Proteomes" id="UP000004097"/>
    </source>
</evidence>
<accession>E7MP11</accession>
<dbReference type="EMBL" id="AECQ01000027">
    <property type="protein sequence ID" value="EFW24192.1"/>
    <property type="molecule type" value="Genomic_DNA"/>
</dbReference>